<evidence type="ECO:0000313" key="2">
    <source>
        <dbReference type="EMBL" id="KIN96441.1"/>
    </source>
</evidence>
<proteinExistence type="predicted"/>
<accession>A0A0C3JFQ0</accession>
<organism evidence="2 3">
    <name type="scientific">Pisolithus tinctorius Marx 270</name>
    <dbReference type="NCBI Taxonomy" id="870435"/>
    <lineage>
        <taxon>Eukaryota</taxon>
        <taxon>Fungi</taxon>
        <taxon>Dikarya</taxon>
        <taxon>Basidiomycota</taxon>
        <taxon>Agaricomycotina</taxon>
        <taxon>Agaricomycetes</taxon>
        <taxon>Agaricomycetidae</taxon>
        <taxon>Boletales</taxon>
        <taxon>Sclerodermatineae</taxon>
        <taxon>Pisolithaceae</taxon>
        <taxon>Pisolithus</taxon>
    </lineage>
</organism>
<gene>
    <name evidence="2" type="ORF">M404DRAFT_33239</name>
</gene>
<dbReference type="AlphaFoldDB" id="A0A0C3JFQ0"/>
<name>A0A0C3JFQ0_PISTI</name>
<dbReference type="STRING" id="870435.A0A0C3JFQ0"/>
<protein>
    <submittedName>
        <fullName evidence="2">Uncharacterized protein</fullName>
    </submittedName>
</protein>
<feature type="region of interest" description="Disordered" evidence="1">
    <location>
        <begin position="1"/>
        <end position="21"/>
    </location>
</feature>
<dbReference type="EMBL" id="KN832046">
    <property type="protein sequence ID" value="KIN96441.1"/>
    <property type="molecule type" value="Genomic_DNA"/>
</dbReference>
<keyword evidence="3" id="KW-1185">Reference proteome</keyword>
<sequence length="468" mass="52143">MTQSLPLHIRPERTNTSSSSSATPLGLLILDVPILQADGTHTPRLDSWKDIVCHWTKGELQLNLHTPLKDWLHHYYNGKCWRLNTKHYQHKVVATKFLDEFQGNKDAFLRAYGSAAHLGHMRLLNAIIAAHKRHRGDGEHRHHLANEWAGGPSASPLAFDRDPDIQRRTTTTTVASYGNYEITKWVGPSRRTCQHGQLAEGRDSMTSPGACASLCDRSGQVPTPAGSGRSASPPLRISRAKQKISMLSQSTSWTFCTSELNGDFRCERHVAFTTKPIPPLPPKFATPSGSVLIGRYDFTTQQPPERSVVAASSFVESPRAHHILDWRNYRVRVFRLHPLYPLSVVEYDSSLLSPSPFSPRSPAFSDGEVDTHKLHYQRRASSPPHSESITSSARMQNRTDALACLEGYNCYSPWGGKMRLAPTICVEGMGSMADVKEKGAEEEQSTPKSSCLFVSDKVWPGLDNNQRT</sequence>
<evidence type="ECO:0000313" key="3">
    <source>
        <dbReference type="Proteomes" id="UP000054217"/>
    </source>
</evidence>
<dbReference type="Proteomes" id="UP000054217">
    <property type="component" value="Unassembled WGS sequence"/>
</dbReference>
<dbReference type="HOGENOM" id="CLU_584102_0_0_1"/>
<reference evidence="3" key="2">
    <citation type="submission" date="2015-01" db="EMBL/GenBank/DDBJ databases">
        <title>Evolutionary Origins and Diversification of the Mycorrhizal Mutualists.</title>
        <authorList>
            <consortium name="DOE Joint Genome Institute"/>
            <consortium name="Mycorrhizal Genomics Consortium"/>
            <person name="Kohler A."/>
            <person name="Kuo A."/>
            <person name="Nagy L.G."/>
            <person name="Floudas D."/>
            <person name="Copeland A."/>
            <person name="Barry K.W."/>
            <person name="Cichocki N."/>
            <person name="Veneault-Fourrey C."/>
            <person name="LaButti K."/>
            <person name="Lindquist E.A."/>
            <person name="Lipzen A."/>
            <person name="Lundell T."/>
            <person name="Morin E."/>
            <person name="Murat C."/>
            <person name="Riley R."/>
            <person name="Ohm R."/>
            <person name="Sun H."/>
            <person name="Tunlid A."/>
            <person name="Henrissat B."/>
            <person name="Grigoriev I.V."/>
            <person name="Hibbett D.S."/>
            <person name="Martin F."/>
        </authorList>
    </citation>
    <scope>NUCLEOTIDE SEQUENCE [LARGE SCALE GENOMIC DNA]</scope>
    <source>
        <strain evidence="3">Marx 270</strain>
    </source>
</reference>
<evidence type="ECO:0000256" key="1">
    <source>
        <dbReference type="SAM" id="MobiDB-lite"/>
    </source>
</evidence>
<dbReference type="InParanoid" id="A0A0C3JFQ0"/>
<dbReference type="OrthoDB" id="164951at2759"/>
<reference evidence="2 3" key="1">
    <citation type="submission" date="2014-04" db="EMBL/GenBank/DDBJ databases">
        <authorList>
            <consortium name="DOE Joint Genome Institute"/>
            <person name="Kuo A."/>
            <person name="Kohler A."/>
            <person name="Costa M.D."/>
            <person name="Nagy L.G."/>
            <person name="Floudas D."/>
            <person name="Copeland A."/>
            <person name="Barry K.W."/>
            <person name="Cichocki N."/>
            <person name="Veneault-Fourrey C."/>
            <person name="LaButti K."/>
            <person name="Lindquist E.A."/>
            <person name="Lipzen A."/>
            <person name="Lundell T."/>
            <person name="Morin E."/>
            <person name="Murat C."/>
            <person name="Sun H."/>
            <person name="Tunlid A."/>
            <person name="Henrissat B."/>
            <person name="Grigoriev I.V."/>
            <person name="Hibbett D.S."/>
            <person name="Martin F."/>
            <person name="Nordberg H.P."/>
            <person name="Cantor M.N."/>
            <person name="Hua S.X."/>
        </authorList>
    </citation>
    <scope>NUCLEOTIDE SEQUENCE [LARGE SCALE GENOMIC DNA]</scope>
    <source>
        <strain evidence="2 3">Marx 270</strain>
    </source>
</reference>